<evidence type="ECO:0000313" key="2">
    <source>
        <dbReference type="EMBL" id="MFA3842043.1"/>
    </source>
</evidence>
<accession>A0ABV4SUY7</accession>
<evidence type="ECO:0000313" key="3">
    <source>
        <dbReference type="Proteomes" id="UP001571476"/>
    </source>
</evidence>
<dbReference type="Proteomes" id="UP001571476">
    <property type="component" value="Unassembled WGS sequence"/>
</dbReference>
<dbReference type="InterPro" id="IPR041726">
    <property type="entry name" value="ACAD10_11_N"/>
</dbReference>
<comment type="caution">
    <text evidence="2">The sequence shown here is derived from an EMBL/GenBank/DDBJ whole genome shotgun (WGS) entry which is preliminary data.</text>
</comment>
<proteinExistence type="predicted"/>
<dbReference type="InterPro" id="IPR002575">
    <property type="entry name" value="Aminoglycoside_PTrfase"/>
</dbReference>
<dbReference type="PANTHER" id="PTHR21310:SF40">
    <property type="entry name" value="AMINOGLYCOSIDE PHOSPHOTRANSFERASE DOMAIN-CONTAINING PROTEIN-RELATED"/>
    <property type="match status" value="1"/>
</dbReference>
<dbReference type="InterPro" id="IPR051678">
    <property type="entry name" value="AGP_Transferase"/>
</dbReference>
<organism evidence="2 3">
    <name type="scientific">Streptomyces aureus</name>
    <dbReference type="NCBI Taxonomy" id="193461"/>
    <lineage>
        <taxon>Bacteria</taxon>
        <taxon>Bacillati</taxon>
        <taxon>Actinomycetota</taxon>
        <taxon>Actinomycetes</taxon>
        <taxon>Kitasatosporales</taxon>
        <taxon>Streptomycetaceae</taxon>
        <taxon>Streptomyces</taxon>
    </lineage>
</organism>
<dbReference type="SUPFAM" id="SSF56112">
    <property type="entry name" value="Protein kinase-like (PK-like)"/>
    <property type="match status" value="1"/>
</dbReference>
<gene>
    <name evidence="2" type="ORF">ACEG43_38620</name>
</gene>
<dbReference type="Gene3D" id="3.90.1200.10">
    <property type="match status" value="1"/>
</dbReference>
<dbReference type="CDD" id="cd05154">
    <property type="entry name" value="ACAD10_11_N-like"/>
    <property type="match status" value="1"/>
</dbReference>
<evidence type="ECO:0000259" key="1">
    <source>
        <dbReference type="Pfam" id="PF01636"/>
    </source>
</evidence>
<name>A0ABV4SUY7_9ACTN</name>
<dbReference type="Gene3D" id="3.30.200.20">
    <property type="entry name" value="Phosphorylase Kinase, domain 1"/>
    <property type="match status" value="1"/>
</dbReference>
<dbReference type="Pfam" id="PF01636">
    <property type="entry name" value="APH"/>
    <property type="match status" value="1"/>
</dbReference>
<keyword evidence="3" id="KW-1185">Reference proteome</keyword>
<dbReference type="RefSeq" id="WP_372566100.1">
    <property type="nucleotide sequence ID" value="NZ_JBGOSP010000032.1"/>
</dbReference>
<dbReference type="EMBL" id="JBGOSP010000032">
    <property type="protein sequence ID" value="MFA3842043.1"/>
    <property type="molecule type" value="Genomic_DNA"/>
</dbReference>
<dbReference type="PANTHER" id="PTHR21310">
    <property type="entry name" value="AMINOGLYCOSIDE PHOSPHOTRANSFERASE-RELATED-RELATED"/>
    <property type="match status" value="1"/>
</dbReference>
<sequence length="369" mass="41873">MSGSHVNSNGRNNLLDTSWRPDADELTERLTGWIAERFPAGSRLVQAAFPEEGGSSLNLMFSVEDQEQQIERYVARMSSLSPQQQTFPDEDLERETRFMRVVRRHTNLPVPEILHYEGDRSWLGSPFLVMPRIDGRPWPSDPPYNFSGWVLDATPEERADMQRRLIAVIAEIHQVSADRCDLREFERPHLGSDPLECQLNYIRELYEWGRGGVRYPLVETALERLSSSMPRRSEPACINWGDSRAGNLLFHEGKVTAVLDWEGASLGRPEVDVGFLCLMHRYYQQRAESLGIRGLPEAFRPSDVAAEYARLTGRELDDLLWYETLGATRAAAIQVRVMARAGGPDHGSDPDQALSIAPVLRDLTAWLDR</sequence>
<feature type="domain" description="Aminoglycoside phosphotransferase" evidence="1">
    <location>
        <begin position="57"/>
        <end position="283"/>
    </location>
</feature>
<reference evidence="2 3" key="1">
    <citation type="submission" date="2024-08" db="EMBL/GenBank/DDBJ databases">
        <title>Genome sequence of Streptomyces aureus CACIA-1.46HGO.</title>
        <authorList>
            <person name="Evangelista-Martinez Z."/>
        </authorList>
    </citation>
    <scope>NUCLEOTIDE SEQUENCE [LARGE SCALE GENOMIC DNA]</scope>
    <source>
        <strain evidence="2 3">CACIA-1.46HGO</strain>
    </source>
</reference>
<dbReference type="InterPro" id="IPR011009">
    <property type="entry name" value="Kinase-like_dom_sf"/>
</dbReference>
<protein>
    <submittedName>
        <fullName evidence="2">Phosphotransferase family protein</fullName>
    </submittedName>
</protein>